<comment type="caution">
    <text evidence="1">The sequence shown here is derived from an EMBL/GenBank/DDBJ whole genome shotgun (WGS) entry which is preliminary data.</text>
</comment>
<accession>A0ABN8JZZ2</accession>
<proteinExistence type="predicted"/>
<evidence type="ECO:0000313" key="2">
    <source>
        <dbReference type="Proteomes" id="UP001153050"/>
    </source>
</evidence>
<organism evidence="1 2">
    <name type="scientific">Mesorhizobium escarrei</name>
    <dbReference type="NCBI Taxonomy" id="666018"/>
    <lineage>
        <taxon>Bacteria</taxon>
        <taxon>Pseudomonadati</taxon>
        <taxon>Pseudomonadota</taxon>
        <taxon>Alphaproteobacteria</taxon>
        <taxon>Hyphomicrobiales</taxon>
        <taxon>Phyllobacteriaceae</taxon>
        <taxon>Mesorhizobium</taxon>
    </lineage>
</organism>
<evidence type="ECO:0000313" key="1">
    <source>
        <dbReference type="EMBL" id="CAH2403590.1"/>
    </source>
</evidence>
<dbReference type="Proteomes" id="UP001153050">
    <property type="component" value="Unassembled WGS sequence"/>
</dbReference>
<dbReference type="EMBL" id="CAKXZT010000134">
    <property type="protein sequence ID" value="CAH2403590.1"/>
    <property type="molecule type" value="Genomic_DNA"/>
</dbReference>
<protein>
    <submittedName>
        <fullName evidence="1">Uncharacterized protein</fullName>
    </submittedName>
</protein>
<sequence length="76" mass="8860">MKWKNYCITYPFSPYRDLEKEKRVLNTGRKALPASFPSLGRGQLQMDSLPDWSSHVMPSTSIYKTEYDSERKVLSV</sequence>
<gene>
    <name evidence="1" type="ORF">MES5069_390078</name>
</gene>
<keyword evidence="2" id="KW-1185">Reference proteome</keyword>
<name>A0ABN8JZZ2_9HYPH</name>
<reference evidence="1 2" key="1">
    <citation type="submission" date="2022-03" db="EMBL/GenBank/DDBJ databases">
        <authorList>
            <person name="Brunel B."/>
        </authorList>
    </citation>
    <scope>NUCLEOTIDE SEQUENCE [LARGE SCALE GENOMIC DNA]</scope>
    <source>
        <strain evidence="1">STM5069sample</strain>
    </source>
</reference>